<reference evidence="1" key="1">
    <citation type="submission" date="2022-04" db="EMBL/GenBank/DDBJ databases">
        <title>Chromosome-scale genome assembly of Holotrichia oblita Faldermann.</title>
        <authorList>
            <person name="Rongchong L."/>
        </authorList>
    </citation>
    <scope>NUCLEOTIDE SEQUENCE</scope>
    <source>
        <strain evidence="1">81SQS9</strain>
    </source>
</reference>
<name>A0ACB9TA28_HOLOL</name>
<dbReference type="Proteomes" id="UP001056778">
    <property type="component" value="Chromosome 4"/>
</dbReference>
<evidence type="ECO:0000313" key="2">
    <source>
        <dbReference type="Proteomes" id="UP001056778"/>
    </source>
</evidence>
<proteinExistence type="predicted"/>
<dbReference type="EMBL" id="CM043018">
    <property type="protein sequence ID" value="KAI4463540.1"/>
    <property type="molecule type" value="Genomic_DNA"/>
</dbReference>
<evidence type="ECO:0000313" key="1">
    <source>
        <dbReference type="EMBL" id="KAI4463540.1"/>
    </source>
</evidence>
<protein>
    <submittedName>
        <fullName evidence="1">Kinesin-related</fullName>
    </submittedName>
</protein>
<organism evidence="1 2">
    <name type="scientific">Holotrichia oblita</name>
    <name type="common">Chafer beetle</name>
    <dbReference type="NCBI Taxonomy" id="644536"/>
    <lineage>
        <taxon>Eukaryota</taxon>
        <taxon>Metazoa</taxon>
        <taxon>Ecdysozoa</taxon>
        <taxon>Arthropoda</taxon>
        <taxon>Hexapoda</taxon>
        <taxon>Insecta</taxon>
        <taxon>Pterygota</taxon>
        <taxon>Neoptera</taxon>
        <taxon>Endopterygota</taxon>
        <taxon>Coleoptera</taxon>
        <taxon>Polyphaga</taxon>
        <taxon>Scarabaeiformia</taxon>
        <taxon>Scarabaeidae</taxon>
        <taxon>Melolonthinae</taxon>
        <taxon>Holotrichia</taxon>
    </lineage>
</organism>
<sequence length="704" mass="81228">MDYLRLSRNEQLSFLRARDPSILSGNLASKRENVRTNLMPDIQENELEEADKNIQIHLRIKYADMDESYKIEANEIQCSIPTSSSHLSNLKDIESIVKKFTFSHIFPPESTQEEIFNLVVKPKLLKFINGENSTLMSYGASGSGKTFTIVGTITDPGIIPRTLEYLFKTLPELPETPLVKPTYSTQVEMLNASHSREAILAKKNLLSLAKMTIDERHTNIYQEMQSRLSTEPAGILDDFSSVSLAVWVSFCEIYNENIHDLLTPMQKQKGNRAKLKLASYNENTYIKDLTNICVSSGIEAYQILQYGLHNLKYASTTINPHSSRSHCIFTIKIAQVVNGTNVYRLNYFNFCDLAGSERLKKTMNEGDRLKESNNINASLLVLGRCINCIRENQKRNLKKIVPYRDSKLTRLFQRALSGNESISMIVNINPTANMFEESLHTLNFSAVAKEVVVKRTPMKIKTKSRFSSYLQARNLFAANQEEDACEINRMQDLIDKLYLELERQTQYCTEQEVRIRDEIWEQQNAVIEEIKENSRQQIAANNDRYKRYIQGLKDLYEAKANQREVIDLVSSSDEDEDGNHKQQNLREEINSLKVKLTDVENENILLKNRLHDTEKTCTQAQEQIEAYKEQIITLKTEFTSKIRELDLEIVQTKNTYDTALQEYEDQASMLVNENYKLVEENSELNTQIETYTEWRSLQINDIHS</sequence>
<accession>A0ACB9TA28</accession>
<gene>
    <name evidence="1" type="ORF">MML48_4g00006007</name>
</gene>
<keyword evidence="2" id="KW-1185">Reference proteome</keyword>
<comment type="caution">
    <text evidence="1">The sequence shown here is derived from an EMBL/GenBank/DDBJ whole genome shotgun (WGS) entry which is preliminary data.</text>
</comment>